<evidence type="ECO:0000256" key="3">
    <source>
        <dbReference type="ARBA" id="ARBA00008212"/>
    </source>
</evidence>
<dbReference type="PANTHER" id="PTHR21330">
    <property type="entry name" value="E3 SUMO-PROTEIN LIGASE NSE2"/>
    <property type="match status" value="1"/>
</dbReference>
<evidence type="ECO:0000256" key="5">
    <source>
        <dbReference type="ARBA" id="ARBA00022679"/>
    </source>
</evidence>
<dbReference type="Proteomes" id="UP001642540">
    <property type="component" value="Unassembled WGS sequence"/>
</dbReference>
<proteinExistence type="inferred from homology"/>
<evidence type="ECO:0000313" key="16">
    <source>
        <dbReference type="Proteomes" id="UP001642540"/>
    </source>
</evidence>
<dbReference type="InterPro" id="IPR013083">
    <property type="entry name" value="Znf_RING/FYVE/PHD"/>
</dbReference>
<keyword evidence="16" id="KW-1185">Reference proteome</keyword>
<evidence type="ECO:0000256" key="10">
    <source>
        <dbReference type="ARBA" id="ARBA00023242"/>
    </source>
</evidence>
<keyword evidence="6" id="KW-0479">Metal-binding</keyword>
<evidence type="ECO:0000313" key="15">
    <source>
        <dbReference type="EMBL" id="CAL8091001.1"/>
    </source>
</evidence>
<evidence type="ECO:0000256" key="13">
    <source>
        <dbReference type="SAM" id="MobiDB-lite"/>
    </source>
</evidence>
<comment type="subcellular location">
    <subcellularLocation>
        <location evidence="1">Nucleus</location>
    </subcellularLocation>
</comment>
<evidence type="ECO:0000256" key="8">
    <source>
        <dbReference type="ARBA" id="ARBA00022786"/>
    </source>
</evidence>
<sequence>MPRKGRGRGGRNSGGMGYVQEHGHEDESDVGSDEVLDSDGEGEETDRVEEEVDGGSEETMDKQDEAPQPGPSTKSRLARGGGKKQGNKPNAKSNALGPDETVHLNLMSEVIDDLMLFLSDTAKLILPLLEGKNKEKKKTLKRLHDIGVKMTESQEKLKIVPEAVMAAYNNLDLEELVDKEQDIDQLIAILDEFDEASTKEMEKRNKKVNMKVVYKNETYQKFLEVLDQFYDRRGKGIKAEEEVVDEDPGASTANLGACSEGIEALSEYIPTTDPFTRQTLKDPYENKICKHVYEYQSVMDMLITSGGRTRCPYPGCLNKKYIQLEDLHKNVHVAAKIAARITEEKDRILECNTVD</sequence>
<feature type="domain" description="SP-RING-type" evidence="14">
    <location>
        <begin position="266"/>
        <end position="316"/>
    </location>
</feature>
<evidence type="ECO:0000256" key="11">
    <source>
        <dbReference type="ARBA" id="ARBA00031731"/>
    </source>
</evidence>
<gene>
    <name evidence="15" type="ORF">ODALV1_LOCUS7800</name>
</gene>
<reference evidence="15 16" key="1">
    <citation type="submission" date="2024-08" db="EMBL/GenBank/DDBJ databases">
        <authorList>
            <person name="Cucini C."/>
            <person name="Frati F."/>
        </authorList>
    </citation>
    <scope>NUCLEOTIDE SEQUENCE [LARGE SCALE GENOMIC DNA]</scope>
</reference>
<protein>
    <recommendedName>
        <fullName evidence="4">E3 SUMO-protein ligase NSE2</fullName>
    </recommendedName>
    <alternativeName>
        <fullName evidence="11">E3 SUMO-protein transferase NSE2</fullName>
    </alternativeName>
    <alternativeName>
        <fullName evidence="12">Non-structural maintenance of chromosomes element 2 homolog</fullName>
    </alternativeName>
</protein>
<keyword evidence="10" id="KW-0539">Nucleus</keyword>
<evidence type="ECO:0000256" key="1">
    <source>
        <dbReference type="ARBA" id="ARBA00004123"/>
    </source>
</evidence>
<dbReference type="PANTHER" id="PTHR21330:SF1">
    <property type="entry name" value="E3 SUMO-PROTEIN LIGASE NSE2"/>
    <property type="match status" value="1"/>
</dbReference>
<dbReference type="Gene3D" id="3.30.40.10">
    <property type="entry name" value="Zinc/RING finger domain, C3HC4 (zinc finger)"/>
    <property type="match status" value="1"/>
</dbReference>
<accession>A0ABP1Q6I7</accession>
<keyword evidence="5" id="KW-0808">Transferase</keyword>
<evidence type="ECO:0000259" key="14">
    <source>
        <dbReference type="Pfam" id="PF11789"/>
    </source>
</evidence>
<feature type="region of interest" description="Disordered" evidence="13">
    <location>
        <begin position="1"/>
        <end position="98"/>
    </location>
</feature>
<dbReference type="CDD" id="cd16651">
    <property type="entry name" value="SPL-RING_NSE2"/>
    <property type="match status" value="1"/>
</dbReference>
<keyword evidence="7" id="KW-0863">Zinc-finger</keyword>
<evidence type="ECO:0000256" key="6">
    <source>
        <dbReference type="ARBA" id="ARBA00022723"/>
    </source>
</evidence>
<keyword evidence="8" id="KW-0833">Ubl conjugation pathway</keyword>
<dbReference type="InterPro" id="IPR004181">
    <property type="entry name" value="Znf_MIZ"/>
</dbReference>
<comment type="similarity">
    <text evidence="3">Belongs to the NSE2 family.</text>
</comment>
<evidence type="ECO:0000256" key="2">
    <source>
        <dbReference type="ARBA" id="ARBA00004718"/>
    </source>
</evidence>
<name>A0ABP1Q6I7_9HEXA</name>
<evidence type="ECO:0000256" key="9">
    <source>
        <dbReference type="ARBA" id="ARBA00022833"/>
    </source>
</evidence>
<dbReference type="InterPro" id="IPR026846">
    <property type="entry name" value="Nse2(Mms21)"/>
</dbReference>
<evidence type="ECO:0000256" key="12">
    <source>
        <dbReference type="ARBA" id="ARBA00032533"/>
    </source>
</evidence>
<dbReference type="EMBL" id="CAXLJM020000024">
    <property type="protein sequence ID" value="CAL8091001.1"/>
    <property type="molecule type" value="Genomic_DNA"/>
</dbReference>
<organism evidence="15 16">
    <name type="scientific">Orchesella dallaii</name>
    <dbReference type="NCBI Taxonomy" id="48710"/>
    <lineage>
        <taxon>Eukaryota</taxon>
        <taxon>Metazoa</taxon>
        <taxon>Ecdysozoa</taxon>
        <taxon>Arthropoda</taxon>
        <taxon>Hexapoda</taxon>
        <taxon>Collembola</taxon>
        <taxon>Entomobryomorpha</taxon>
        <taxon>Entomobryoidea</taxon>
        <taxon>Orchesellidae</taxon>
        <taxon>Orchesellinae</taxon>
        <taxon>Orchesella</taxon>
    </lineage>
</organism>
<comment type="pathway">
    <text evidence="2">Protein modification; protein sumoylation.</text>
</comment>
<comment type="caution">
    <text evidence="15">The sequence shown here is derived from an EMBL/GenBank/DDBJ whole genome shotgun (WGS) entry which is preliminary data.</text>
</comment>
<dbReference type="Pfam" id="PF11789">
    <property type="entry name" value="zf-Nse"/>
    <property type="match status" value="1"/>
</dbReference>
<feature type="compositionally biased region" description="Acidic residues" evidence="13">
    <location>
        <begin position="26"/>
        <end position="58"/>
    </location>
</feature>
<keyword evidence="9" id="KW-0862">Zinc</keyword>
<evidence type="ECO:0000256" key="4">
    <source>
        <dbReference type="ARBA" id="ARBA00020923"/>
    </source>
</evidence>
<evidence type="ECO:0000256" key="7">
    <source>
        <dbReference type="ARBA" id="ARBA00022771"/>
    </source>
</evidence>